<dbReference type="Proteomes" id="UP001445076">
    <property type="component" value="Unassembled WGS sequence"/>
</dbReference>
<feature type="domain" description="N-acetyltransferase" evidence="1">
    <location>
        <begin position="119"/>
        <end position="169"/>
    </location>
</feature>
<dbReference type="GO" id="GO:0008080">
    <property type="term" value="F:N-acetyltransferase activity"/>
    <property type="evidence" value="ECO:0007669"/>
    <property type="project" value="TreeGrafter"/>
</dbReference>
<sequence length="231" mass="25800">TKMVMQRDFTDFEFSFLTSDDSEEIIKFLDEHLLPRCPSSKATGETSTNLLGEIYMRDVQSCLASGLSLAARHTTSKIIVGVSLNEIFSLEETHKATTMENASKMSRIIGKLYDNITHFEGVDAQGMLHLYILCTHQDYANHGLGSRLFQKTLELGKERGFQAMNVEAANSLTARIGDRFEFETLAMVDLTTLEEEFGINTSIIPGETIVKLMMKRFPGNISISNTSSQSH</sequence>
<accession>A0AAW0VQW8</accession>
<dbReference type="InterPro" id="IPR016181">
    <property type="entry name" value="Acyl_CoA_acyltransferase"/>
</dbReference>
<name>A0AAW0VQW8_CHEQU</name>
<gene>
    <name evidence="2" type="ORF">OTU49_013997</name>
</gene>
<dbReference type="AlphaFoldDB" id="A0AAW0VQW8"/>
<proteinExistence type="predicted"/>
<evidence type="ECO:0000313" key="2">
    <source>
        <dbReference type="EMBL" id="KAK8719502.1"/>
    </source>
</evidence>
<dbReference type="SUPFAM" id="SSF55729">
    <property type="entry name" value="Acyl-CoA N-acyltransferases (Nat)"/>
    <property type="match status" value="1"/>
</dbReference>
<dbReference type="CDD" id="cd04301">
    <property type="entry name" value="NAT_SF"/>
    <property type="match status" value="1"/>
</dbReference>
<evidence type="ECO:0000313" key="3">
    <source>
        <dbReference type="Proteomes" id="UP001445076"/>
    </source>
</evidence>
<dbReference type="EMBL" id="JARKIK010002005">
    <property type="protein sequence ID" value="KAK8719502.1"/>
    <property type="molecule type" value="Genomic_DNA"/>
</dbReference>
<dbReference type="Gene3D" id="3.40.630.30">
    <property type="match status" value="1"/>
</dbReference>
<keyword evidence="3" id="KW-1185">Reference proteome</keyword>
<dbReference type="PANTHER" id="PTHR20905">
    <property type="entry name" value="N-ACETYLTRANSFERASE-RELATED"/>
    <property type="match status" value="1"/>
</dbReference>
<dbReference type="PANTHER" id="PTHR20905:SF1">
    <property type="entry name" value="AT07410P-RELATED"/>
    <property type="match status" value="1"/>
</dbReference>
<comment type="caution">
    <text evidence="2">The sequence shown here is derived from an EMBL/GenBank/DDBJ whole genome shotgun (WGS) entry which is preliminary data.</text>
</comment>
<protein>
    <recommendedName>
        <fullName evidence="1">N-acetyltransferase domain-containing protein</fullName>
    </recommendedName>
</protein>
<dbReference type="Pfam" id="PF00583">
    <property type="entry name" value="Acetyltransf_1"/>
    <property type="match status" value="1"/>
</dbReference>
<evidence type="ECO:0000259" key="1">
    <source>
        <dbReference type="Pfam" id="PF00583"/>
    </source>
</evidence>
<feature type="non-terminal residue" evidence="2">
    <location>
        <position position="1"/>
    </location>
</feature>
<reference evidence="2 3" key="1">
    <citation type="journal article" date="2024" name="BMC Genomics">
        <title>Genome assembly of redclaw crayfish (Cherax quadricarinatus) provides insights into its immune adaptation and hypoxia tolerance.</title>
        <authorList>
            <person name="Liu Z."/>
            <person name="Zheng J."/>
            <person name="Li H."/>
            <person name="Fang K."/>
            <person name="Wang S."/>
            <person name="He J."/>
            <person name="Zhou D."/>
            <person name="Weng S."/>
            <person name="Chi M."/>
            <person name="Gu Z."/>
            <person name="He J."/>
            <person name="Li F."/>
            <person name="Wang M."/>
        </authorList>
    </citation>
    <scope>NUCLEOTIDE SEQUENCE [LARGE SCALE GENOMIC DNA]</scope>
    <source>
        <strain evidence="2">ZL_2023a</strain>
    </source>
</reference>
<dbReference type="InterPro" id="IPR000182">
    <property type="entry name" value="GNAT_dom"/>
</dbReference>
<organism evidence="2 3">
    <name type="scientific">Cherax quadricarinatus</name>
    <name type="common">Australian red claw crayfish</name>
    <dbReference type="NCBI Taxonomy" id="27406"/>
    <lineage>
        <taxon>Eukaryota</taxon>
        <taxon>Metazoa</taxon>
        <taxon>Ecdysozoa</taxon>
        <taxon>Arthropoda</taxon>
        <taxon>Crustacea</taxon>
        <taxon>Multicrustacea</taxon>
        <taxon>Malacostraca</taxon>
        <taxon>Eumalacostraca</taxon>
        <taxon>Eucarida</taxon>
        <taxon>Decapoda</taxon>
        <taxon>Pleocyemata</taxon>
        <taxon>Astacidea</taxon>
        <taxon>Parastacoidea</taxon>
        <taxon>Parastacidae</taxon>
        <taxon>Cherax</taxon>
    </lineage>
</organism>